<gene>
    <name evidence="15" type="ORF">V5N11_009152</name>
</gene>
<dbReference type="PANTHER" id="PTHR46632">
    <property type="entry name" value="E3 UBIQUITIN-PROTEIN LIGASE SINA-LIKE 4"/>
    <property type="match status" value="1"/>
</dbReference>
<dbReference type="CDD" id="cd16571">
    <property type="entry name" value="RING-HC_SIAHs"/>
    <property type="match status" value="1"/>
</dbReference>
<dbReference type="InterPro" id="IPR013083">
    <property type="entry name" value="Znf_RING/FYVE/PHD"/>
</dbReference>
<keyword evidence="16" id="KW-1185">Reference proteome</keyword>
<dbReference type="EMBL" id="JBANAX010000013">
    <property type="protein sequence ID" value="KAL1226051.1"/>
    <property type="molecule type" value="Genomic_DNA"/>
</dbReference>
<keyword evidence="7 11" id="KW-0863">Zinc-finger</keyword>
<dbReference type="PANTHER" id="PTHR46632:SF16">
    <property type="entry name" value="E3 UBIQUITIN-PROTEIN LIGASE SINA-LIKE 10"/>
    <property type="match status" value="1"/>
</dbReference>
<dbReference type="Pfam" id="PF21362">
    <property type="entry name" value="Sina_RING"/>
    <property type="match status" value="1"/>
</dbReference>
<name>A0ABD1CA34_CARAN</name>
<feature type="domain" description="SIAH-type" evidence="14">
    <location>
        <begin position="165"/>
        <end position="223"/>
    </location>
</feature>
<dbReference type="InterPro" id="IPR049548">
    <property type="entry name" value="Sina-like_RING"/>
</dbReference>
<dbReference type="Proteomes" id="UP001558713">
    <property type="component" value="Unassembled WGS sequence"/>
</dbReference>
<comment type="pathway">
    <text evidence="2">Protein modification; protein ubiquitination.</text>
</comment>
<comment type="caution">
    <text evidence="15">The sequence shown here is derived from an EMBL/GenBank/DDBJ whole genome shotgun (WGS) entry which is preliminary data.</text>
</comment>
<protein>
    <recommendedName>
        <fullName evidence="4">RING-type E3 ubiquitin transferase</fullName>
        <ecNumber evidence="4">2.3.2.27</ecNumber>
    </recommendedName>
</protein>
<evidence type="ECO:0000256" key="5">
    <source>
        <dbReference type="ARBA" id="ARBA00022679"/>
    </source>
</evidence>
<dbReference type="SUPFAM" id="SSF49599">
    <property type="entry name" value="TRAF domain-like"/>
    <property type="match status" value="1"/>
</dbReference>
<evidence type="ECO:0000256" key="3">
    <source>
        <dbReference type="ARBA" id="ARBA00009119"/>
    </source>
</evidence>
<dbReference type="PROSITE" id="PS50089">
    <property type="entry name" value="ZF_RING_2"/>
    <property type="match status" value="1"/>
</dbReference>
<dbReference type="PROSITE" id="PS51081">
    <property type="entry name" value="ZF_SIAH"/>
    <property type="match status" value="1"/>
</dbReference>
<dbReference type="AlphaFoldDB" id="A0ABD1CA34"/>
<evidence type="ECO:0000256" key="10">
    <source>
        <dbReference type="ARBA" id="ARBA00024004"/>
    </source>
</evidence>
<dbReference type="InterPro" id="IPR044286">
    <property type="entry name" value="SINL_plant"/>
</dbReference>
<keyword evidence="9" id="KW-0862">Zinc</keyword>
<evidence type="ECO:0000256" key="12">
    <source>
        <dbReference type="SAM" id="MobiDB-lite"/>
    </source>
</evidence>
<dbReference type="GO" id="GO:0061630">
    <property type="term" value="F:ubiquitin protein ligase activity"/>
    <property type="evidence" value="ECO:0007669"/>
    <property type="project" value="UniProtKB-EC"/>
</dbReference>
<evidence type="ECO:0000256" key="7">
    <source>
        <dbReference type="ARBA" id="ARBA00022771"/>
    </source>
</evidence>
<reference evidence="15 16" key="1">
    <citation type="submission" date="2024-04" db="EMBL/GenBank/DDBJ databases">
        <title>Genome assembly C_amara_ONT_v2.</title>
        <authorList>
            <person name="Yant L."/>
            <person name="Moore C."/>
            <person name="Slenker M."/>
        </authorList>
    </citation>
    <scope>NUCLEOTIDE SEQUENCE [LARGE SCALE GENOMIC DNA]</scope>
    <source>
        <tissue evidence="15">Leaf</tissue>
    </source>
</reference>
<dbReference type="GO" id="GO:0008270">
    <property type="term" value="F:zinc ion binding"/>
    <property type="evidence" value="ECO:0007669"/>
    <property type="project" value="UniProtKB-KW"/>
</dbReference>
<feature type="region of interest" description="Disordered" evidence="12">
    <location>
        <begin position="1"/>
        <end position="77"/>
    </location>
</feature>
<comment type="function">
    <text evidence="10">E3 ubiquitin-protein ligase that mediates ubiquitination and subsequent proteasomal degradation of target proteins. E3 ubiquitin ligases accept ubiquitin from an E2 ubiquitin-conjugating enzyme in the form of a thioester and then directly transfers the ubiquitin to targeted substrates. It probably triggers the ubiquitin-mediated degradation of different substrates.</text>
</comment>
<keyword evidence="8" id="KW-0833">Ubl conjugation pathway</keyword>
<evidence type="ECO:0000256" key="8">
    <source>
        <dbReference type="ARBA" id="ARBA00022786"/>
    </source>
</evidence>
<dbReference type="EC" id="2.3.2.27" evidence="4"/>
<evidence type="ECO:0000259" key="14">
    <source>
        <dbReference type="PROSITE" id="PS51081"/>
    </source>
</evidence>
<keyword evidence="6" id="KW-0479">Metal-binding</keyword>
<accession>A0ABD1CA34</accession>
<evidence type="ECO:0000259" key="13">
    <source>
        <dbReference type="PROSITE" id="PS50089"/>
    </source>
</evidence>
<dbReference type="Pfam" id="PF21361">
    <property type="entry name" value="Sina_ZnF"/>
    <property type="match status" value="1"/>
</dbReference>
<evidence type="ECO:0000256" key="4">
    <source>
        <dbReference type="ARBA" id="ARBA00012483"/>
    </source>
</evidence>
<evidence type="ECO:0000256" key="2">
    <source>
        <dbReference type="ARBA" id="ARBA00004906"/>
    </source>
</evidence>
<evidence type="ECO:0000313" key="15">
    <source>
        <dbReference type="EMBL" id="KAL1226051.1"/>
    </source>
</evidence>
<dbReference type="InterPro" id="IPR001841">
    <property type="entry name" value="Znf_RING"/>
</dbReference>
<feature type="domain" description="RING-type" evidence="13">
    <location>
        <begin position="112"/>
        <end position="148"/>
    </location>
</feature>
<proteinExistence type="inferred from homology"/>
<sequence length="348" mass="38871">MARFSVCGGDDGEGPSNNHQSRKRQRLPSIDEDEEDAENSDAGSSGEEEEEETQNQGRRNESEERGSTSDESDREMVNEDKRFGKLVNGQSSSSCKDSSISVTLLDPDVLDCPICCEALKIPIFQCDNGHLACSSCCTKVRNRCPSCTLPIGYIRCRAMEKVLETSRVSCANAKYGCRETTTYVTRFSHEETCVFSPCSCPILKCNFTGYYKDLNNHVRAEHKDAVIPFVWNNRLKITLDLNEKPTILQEANDGEVIVVQSFWASHAVTVIVSCIAPLARRVCNLSCSLVNINADNFLKQEFVVKNRRKVMNEPPECGFLLIPSYLYQTLNVQICIWRGALLSSTLSC</sequence>
<evidence type="ECO:0000256" key="6">
    <source>
        <dbReference type="ARBA" id="ARBA00022723"/>
    </source>
</evidence>
<feature type="compositionally biased region" description="Acidic residues" evidence="12">
    <location>
        <begin position="30"/>
        <end position="39"/>
    </location>
</feature>
<dbReference type="InterPro" id="IPR013010">
    <property type="entry name" value="Znf_SIAH"/>
</dbReference>
<evidence type="ECO:0000256" key="9">
    <source>
        <dbReference type="ARBA" id="ARBA00022833"/>
    </source>
</evidence>
<organism evidence="15 16">
    <name type="scientific">Cardamine amara subsp. amara</name>
    <dbReference type="NCBI Taxonomy" id="228776"/>
    <lineage>
        <taxon>Eukaryota</taxon>
        <taxon>Viridiplantae</taxon>
        <taxon>Streptophyta</taxon>
        <taxon>Embryophyta</taxon>
        <taxon>Tracheophyta</taxon>
        <taxon>Spermatophyta</taxon>
        <taxon>Magnoliopsida</taxon>
        <taxon>eudicotyledons</taxon>
        <taxon>Gunneridae</taxon>
        <taxon>Pentapetalae</taxon>
        <taxon>rosids</taxon>
        <taxon>malvids</taxon>
        <taxon>Brassicales</taxon>
        <taxon>Brassicaceae</taxon>
        <taxon>Cardamineae</taxon>
        <taxon>Cardamine</taxon>
    </lineage>
</organism>
<keyword evidence="5" id="KW-0808">Transferase</keyword>
<comment type="catalytic activity">
    <reaction evidence="1">
        <text>S-ubiquitinyl-[E2 ubiquitin-conjugating enzyme]-L-cysteine + [acceptor protein]-L-lysine = [E2 ubiquitin-conjugating enzyme]-L-cysteine + N(6)-ubiquitinyl-[acceptor protein]-L-lysine.</text>
        <dbReference type="EC" id="2.3.2.27"/>
    </reaction>
</comment>
<comment type="similarity">
    <text evidence="3">Belongs to the SINA (Seven in absentia) family.</text>
</comment>
<evidence type="ECO:0000256" key="11">
    <source>
        <dbReference type="PROSITE-ProRule" id="PRU00455"/>
    </source>
</evidence>
<evidence type="ECO:0000313" key="16">
    <source>
        <dbReference type="Proteomes" id="UP001558713"/>
    </source>
</evidence>
<dbReference type="Gene3D" id="3.30.40.10">
    <property type="entry name" value="Zinc/RING finger domain, C3HC4 (zinc finger)"/>
    <property type="match status" value="1"/>
</dbReference>
<evidence type="ECO:0000256" key="1">
    <source>
        <dbReference type="ARBA" id="ARBA00000900"/>
    </source>
</evidence>
<feature type="compositionally biased region" description="Basic and acidic residues" evidence="12">
    <location>
        <begin position="58"/>
        <end position="68"/>
    </location>
</feature>